<feature type="transmembrane region" description="Helical" evidence="6">
    <location>
        <begin position="103"/>
        <end position="121"/>
    </location>
</feature>
<comment type="subcellular location">
    <subcellularLocation>
        <location evidence="1">Cell membrane</location>
        <topology evidence="1">Multi-pass membrane protein</topology>
    </subcellularLocation>
</comment>
<feature type="transmembrane region" description="Helical" evidence="6">
    <location>
        <begin position="13"/>
        <end position="35"/>
    </location>
</feature>
<dbReference type="InterPro" id="IPR018461">
    <property type="entry name" value="Na/H_Antiport_NhaC-like_C"/>
</dbReference>
<evidence type="ECO:0000256" key="3">
    <source>
        <dbReference type="ARBA" id="ARBA00022692"/>
    </source>
</evidence>
<dbReference type="Pfam" id="PF03553">
    <property type="entry name" value="Na_H_antiporter"/>
    <property type="match status" value="1"/>
</dbReference>
<keyword evidence="2" id="KW-1003">Cell membrane</keyword>
<dbReference type="AlphaFoldDB" id="A0A645J1X7"/>
<dbReference type="EMBL" id="VSSQ01122790">
    <property type="protein sequence ID" value="MPN54504.1"/>
    <property type="molecule type" value="Genomic_DNA"/>
</dbReference>
<dbReference type="PANTHER" id="PTHR37821">
    <property type="entry name" value="AMINO ACID TRANSPORTER YUIF-RELATED"/>
    <property type="match status" value="1"/>
</dbReference>
<keyword evidence="5 6" id="KW-0472">Membrane</keyword>
<evidence type="ECO:0000313" key="8">
    <source>
        <dbReference type="EMBL" id="MPN54504.1"/>
    </source>
</evidence>
<evidence type="ECO:0000256" key="1">
    <source>
        <dbReference type="ARBA" id="ARBA00004651"/>
    </source>
</evidence>
<reference evidence="8" key="1">
    <citation type="submission" date="2019-08" db="EMBL/GenBank/DDBJ databases">
        <authorList>
            <person name="Kucharzyk K."/>
            <person name="Murdoch R.W."/>
            <person name="Higgins S."/>
            <person name="Loffler F."/>
        </authorList>
    </citation>
    <scope>NUCLEOTIDE SEQUENCE</scope>
</reference>
<sequence>MNSVVGLVGGSKFWGAFLMLAVGLLVTMGIGTSFGTVPVIAAIYCPLAMHLGFSVGATVCLIAAAGALGDAGSPASDTTLGPTAGLNADGQHNHIWDTCVPTFLHYNIPIFIAAMIGALMLY</sequence>
<dbReference type="GO" id="GO:0005886">
    <property type="term" value="C:plasma membrane"/>
    <property type="evidence" value="ECO:0007669"/>
    <property type="project" value="UniProtKB-SubCell"/>
</dbReference>
<protein>
    <recommendedName>
        <fullName evidence="7">Na+/H+ antiporter NhaC-like C-terminal domain-containing protein</fullName>
    </recommendedName>
</protein>
<keyword evidence="3 6" id="KW-0812">Transmembrane</keyword>
<evidence type="ECO:0000256" key="6">
    <source>
        <dbReference type="SAM" id="Phobius"/>
    </source>
</evidence>
<evidence type="ECO:0000256" key="4">
    <source>
        <dbReference type="ARBA" id="ARBA00022989"/>
    </source>
</evidence>
<dbReference type="PANTHER" id="PTHR37821:SF1">
    <property type="entry name" value="AMINO ACID TRANSPORTER YUIF-RELATED"/>
    <property type="match status" value="1"/>
</dbReference>
<dbReference type="InterPro" id="IPR052576">
    <property type="entry name" value="AA_Transporter-Related"/>
</dbReference>
<keyword evidence="4 6" id="KW-1133">Transmembrane helix</keyword>
<feature type="domain" description="Na+/H+ antiporter NhaC-like C-terminal" evidence="7">
    <location>
        <begin position="3"/>
        <end position="113"/>
    </location>
</feature>
<accession>A0A645J1X7</accession>
<evidence type="ECO:0000256" key="2">
    <source>
        <dbReference type="ARBA" id="ARBA00022475"/>
    </source>
</evidence>
<organism evidence="8">
    <name type="scientific">bioreactor metagenome</name>
    <dbReference type="NCBI Taxonomy" id="1076179"/>
    <lineage>
        <taxon>unclassified sequences</taxon>
        <taxon>metagenomes</taxon>
        <taxon>ecological metagenomes</taxon>
    </lineage>
</organism>
<name>A0A645J1X7_9ZZZZ</name>
<evidence type="ECO:0000259" key="7">
    <source>
        <dbReference type="Pfam" id="PF03553"/>
    </source>
</evidence>
<evidence type="ECO:0000256" key="5">
    <source>
        <dbReference type="ARBA" id="ARBA00023136"/>
    </source>
</evidence>
<comment type="caution">
    <text evidence="8">The sequence shown here is derived from an EMBL/GenBank/DDBJ whole genome shotgun (WGS) entry which is preliminary data.</text>
</comment>
<gene>
    <name evidence="8" type="ORF">SDC9_202174</name>
</gene>
<feature type="transmembrane region" description="Helical" evidence="6">
    <location>
        <begin position="47"/>
        <end position="68"/>
    </location>
</feature>
<proteinExistence type="predicted"/>